<organism evidence="3 4">
    <name type="scientific">Urochloa decumbens</name>
    <dbReference type="NCBI Taxonomy" id="240449"/>
    <lineage>
        <taxon>Eukaryota</taxon>
        <taxon>Viridiplantae</taxon>
        <taxon>Streptophyta</taxon>
        <taxon>Embryophyta</taxon>
        <taxon>Tracheophyta</taxon>
        <taxon>Spermatophyta</taxon>
        <taxon>Magnoliopsida</taxon>
        <taxon>Liliopsida</taxon>
        <taxon>Poales</taxon>
        <taxon>Poaceae</taxon>
        <taxon>PACMAD clade</taxon>
        <taxon>Panicoideae</taxon>
        <taxon>Panicodae</taxon>
        <taxon>Paniceae</taxon>
        <taxon>Melinidinae</taxon>
        <taxon>Urochloa</taxon>
    </lineage>
</organism>
<dbReference type="SUPFAM" id="SSF81383">
    <property type="entry name" value="F-box domain"/>
    <property type="match status" value="1"/>
</dbReference>
<dbReference type="PANTHER" id="PTHR32133:SF408">
    <property type="entry name" value="OS07G0120400 PROTEIN"/>
    <property type="match status" value="1"/>
</dbReference>
<dbReference type="InterPro" id="IPR001810">
    <property type="entry name" value="F-box_dom"/>
</dbReference>
<dbReference type="InterPro" id="IPR036047">
    <property type="entry name" value="F-box-like_dom_sf"/>
</dbReference>
<proteinExistence type="predicted"/>
<evidence type="ECO:0008006" key="5">
    <source>
        <dbReference type="Google" id="ProtNLM"/>
    </source>
</evidence>
<dbReference type="InterPro" id="IPR056594">
    <property type="entry name" value="AT5G49610-like_b-prop"/>
</dbReference>
<dbReference type="Pfam" id="PF23635">
    <property type="entry name" value="Beta-prop_AT5G49610-like"/>
    <property type="match status" value="1"/>
</dbReference>
<dbReference type="Proteomes" id="UP001497457">
    <property type="component" value="Chromosome 7b"/>
</dbReference>
<reference evidence="3 4" key="2">
    <citation type="submission" date="2024-10" db="EMBL/GenBank/DDBJ databases">
        <authorList>
            <person name="Ryan C."/>
        </authorList>
    </citation>
    <scope>NUCLEOTIDE SEQUENCE [LARGE SCALE GENOMIC DNA]</scope>
</reference>
<keyword evidence="4" id="KW-1185">Reference proteome</keyword>
<protein>
    <recommendedName>
        <fullName evidence="5">F-box domain-containing protein</fullName>
    </recommendedName>
</protein>
<evidence type="ECO:0000313" key="4">
    <source>
        <dbReference type="Proteomes" id="UP001497457"/>
    </source>
</evidence>
<dbReference type="AlphaFoldDB" id="A0ABC9FLV1"/>
<evidence type="ECO:0000313" key="3">
    <source>
        <dbReference type="EMBL" id="CAL5078025.1"/>
    </source>
</evidence>
<dbReference type="Pfam" id="PF00646">
    <property type="entry name" value="F-box"/>
    <property type="match status" value="1"/>
</dbReference>
<sequence length="369" mass="41616">MEPPPPPPPELIDDAVAEILLRLPPEEPAGLVRASLVCKLWRRLLADPAFSRRYREFHRTPPLLGYLRSSGHGEYMPCFVPTTALPCPQQPNFNYNNWLLIDCRHGRILLYRTDKNSLLVWDPLSGRQWRLRDRKFPFCPNFNTATVLCAEDGCNHLDCHGGPFLVVFVDSDDMSEVTRAWVYSSVDDAWSEPASVQVGIDSYVLRARAALVGDEMYFVFALGARILEYDLGKNCLALIDSPRVYERPPVLMPTADGLLGLIGTEGPSIHFWSRKVNPNGVAVWVQTRVIELEKLIPSDDLCSQPRVIGFAEGVGVIFLRTDVGIFTIELKSERVRKVSKCADFYKALPFMSFYTLDCGRLSIPARLTE</sequence>
<dbReference type="PANTHER" id="PTHR32133">
    <property type="entry name" value="OS07G0120400 PROTEIN"/>
    <property type="match status" value="1"/>
</dbReference>
<evidence type="ECO:0000259" key="2">
    <source>
        <dbReference type="Pfam" id="PF23635"/>
    </source>
</evidence>
<accession>A0ABC9FLV1</accession>
<reference evidence="4" key="1">
    <citation type="submission" date="2024-06" db="EMBL/GenBank/DDBJ databases">
        <authorList>
            <person name="Ryan C."/>
        </authorList>
    </citation>
    <scope>NUCLEOTIDE SEQUENCE [LARGE SCALE GENOMIC DNA]</scope>
</reference>
<feature type="domain" description="F-box protein AT5G49610-like beta-propeller" evidence="2">
    <location>
        <begin position="100"/>
        <end position="352"/>
    </location>
</feature>
<gene>
    <name evidence="3" type="ORF">URODEC1_LOCUS106924</name>
</gene>
<feature type="domain" description="F-box" evidence="1">
    <location>
        <begin position="11"/>
        <end position="50"/>
    </location>
</feature>
<dbReference type="Gene3D" id="1.20.1280.50">
    <property type="match status" value="1"/>
</dbReference>
<dbReference type="EMBL" id="OZ075117">
    <property type="protein sequence ID" value="CAL5078025.1"/>
    <property type="molecule type" value="Genomic_DNA"/>
</dbReference>
<name>A0ABC9FLV1_9POAL</name>
<evidence type="ECO:0000259" key="1">
    <source>
        <dbReference type="Pfam" id="PF00646"/>
    </source>
</evidence>